<feature type="compositionally biased region" description="Polar residues" evidence="1">
    <location>
        <begin position="126"/>
        <end position="136"/>
    </location>
</feature>
<evidence type="ECO:0000256" key="1">
    <source>
        <dbReference type="SAM" id="MobiDB-lite"/>
    </source>
</evidence>
<dbReference type="AlphaFoldDB" id="A0A5M3MS52"/>
<sequence length="145" mass="15824">MSNSHMLTNQVRHSLPDDPMDFADADNMSMDIPPQSPPWVAASPTISQPPATMSNTTHTMCSQRKRKPARIRATPIAYSDDEEPITEQSLGLYDGSDSDEDTHNNPLLHTQIVSNDGEAVDAPPSLNRQPQGTLPANASIFHSHP</sequence>
<reference evidence="3" key="1">
    <citation type="journal article" date="2012" name="Science">
        <title>The Paleozoic origin of enzymatic lignin decomposition reconstructed from 31 fungal genomes.</title>
        <authorList>
            <person name="Floudas D."/>
            <person name="Binder M."/>
            <person name="Riley R."/>
            <person name="Barry K."/>
            <person name="Blanchette R.A."/>
            <person name="Henrissat B."/>
            <person name="Martinez A.T."/>
            <person name="Otillar R."/>
            <person name="Spatafora J.W."/>
            <person name="Yadav J.S."/>
            <person name="Aerts A."/>
            <person name="Benoit I."/>
            <person name="Boyd A."/>
            <person name="Carlson A."/>
            <person name="Copeland A."/>
            <person name="Coutinho P.M."/>
            <person name="de Vries R.P."/>
            <person name="Ferreira P."/>
            <person name="Findley K."/>
            <person name="Foster B."/>
            <person name="Gaskell J."/>
            <person name="Glotzer D."/>
            <person name="Gorecki P."/>
            <person name="Heitman J."/>
            <person name="Hesse C."/>
            <person name="Hori C."/>
            <person name="Igarashi K."/>
            <person name="Jurgens J.A."/>
            <person name="Kallen N."/>
            <person name="Kersten P."/>
            <person name="Kohler A."/>
            <person name="Kuees U."/>
            <person name="Kumar T.K.A."/>
            <person name="Kuo A."/>
            <person name="LaButti K."/>
            <person name="Larrondo L.F."/>
            <person name="Lindquist E."/>
            <person name="Ling A."/>
            <person name="Lombard V."/>
            <person name="Lucas S."/>
            <person name="Lundell T."/>
            <person name="Martin R."/>
            <person name="McLaughlin D.J."/>
            <person name="Morgenstern I."/>
            <person name="Morin E."/>
            <person name="Murat C."/>
            <person name="Nagy L.G."/>
            <person name="Nolan M."/>
            <person name="Ohm R.A."/>
            <person name="Patyshakuliyeva A."/>
            <person name="Rokas A."/>
            <person name="Ruiz-Duenas F.J."/>
            <person name="Sabat G."/>
            <person name="Salamov A."/>
            <person name="Samejima M."/>
            <person name="Schmutz J."/>
            <person name="Slot J.C."/>
            <person name="St John F."/>
            <person name="Stenlid J."/>
            <person name="Sun H."/>
            <person name="Sun S."/>
            <person name="Syed K."/>
            <person name="Tsang A."/>
            <person name="Wiebenga A."/>
            <person name="Young D."/>
            <person name="Pisabarro A."/>
            <person name="Eastwood D.C."/>
            <person name="Martin F."/>
            <person name="Cullen D."/>
            <person name="Grigoriev I.V."/>
            <person name="Hibbett D.S."/>
        </authorList>
    </citation>
    <scope>NUCLEOTIDE SEQUENCE [LARGE SCALE GENOMIC DNA]</scope>
    <source>
        <strain evidence="3">RWD-64-598 SS2</strain>
    </source>
</reference>
<gene>
    <name evidence="2" type="ORF">CONPUDRAFT_152886</name>
</gene>
<accession>A0A5M3MS52</accession>
<dbReference type="Proteomes" id="UP000053558">
    <property type="component" value="Unassembled WGS sequence"/>
</dbReference>
<protein>
    <submittedName>
        <fullName evidence="2">Uncharacterized protein</fullName>
    </submittedName>
</protein>
<proteinExistence type="predicted"/>
<dbReference type="KEGG" id="cput:CONPUDRAFT_152886"/>
<dbReference type="RefSeq" id="XP_007767826.1">
    <property type="nucleotide sequence ID" value="XM_007769636.1"/>
</dbReference>
<dbReference type="GeneID" id="19203090"/>
<feature type="region of interest" description="Disordered" evidence="1">
    <location>
        <begin position="23"/>
        <end position="145"/>
    </location>
</feature>
<evidence type="ECO:0000313" key="2">
    <source>
        <dbReference type="EMBL" id="EIW81992.1"/>
    </source>
</evidence>
<dbReference type="EMBL" id="JH711577">
    <property type="protein sequence ID" value="EIW81992.1"/>
    <property type="molecule type" value="Genomic_DNA"/>
</dbReference>
<keyword evidence="3" id="KW-1185">Reference proteome</keyword>
<organism evidence="2 3">
    <name type="scientific">Coniophora puteana (strain RWD-64-598)</name>
    <name type="common">Brown rot fungus</name>
    <dbReference type="NCBI Taxonomy" id="741705"/>
    <lineage>
        <taxon>Eukaryota</taxon>
        <taxon>Fungi</taxon>
        <taxon>Dikarya</taxon>
        <taxon>Basidiomycota</taxon>
        <taxon>Agaricomycotina</taxon>
        <taxon>Agaricomycetes</taxon>
        <taxon>Agaricomycetidae</taxon>
        <taxon>Boletales</taxon>
        <taxon>Coniophorineae</taxon>
        <taxon>Coniophoraceae</taxon>
        <taxon>Coniophora</taxon>
    </lineage>
</organism>
<evidence type="ECO:0000313" key="3">
    <source>
        <dbReference type="Proteomes" id="UP000053558"/>
    </source>
</evidence>
<feature type="compositionally biased region" description="Polar residues" evidence="1">
    <location>
        <begin position="44"/>
        <end position="62"/>
    </location>
</feature>
<name>A0A5M3MS52_CONPW</name>
<comment type="caution">
    <text evidence="2">The sequence shown here is derived from an EMBL/GenBank/DDBJ whole genome shotgun (WGS) entry which is preliminary data.</text>
</comment>
<feature type="compositionally biased region" description="Polar residues" evidence="1">
    <location>
        <begin position="104"/>
        <end position="114"/>
    </location>
</feature>